<dbReference type="SUPFAM" id="SSF52980">
    <property type="entry name" value="Restriction endonuclease-like"/>
    <property type="match status" value="1"/>
</dbReference>
<gene>
    <name evidence="2" type="ORF">DF220_05120</name>
</gene>
<evidence type="ECO:0000313" key="3">
    <source>
        <dbReference type="Proteomes" id="UP000244978"/>
    </source>
</evidence>
<feature type="domain" description="DUF559" evidence="1">
    <location>
        <begin position="208"/>
        <end position="273"/>
    </location>
</feature>
<keyword evidence="3" id="KW-1185">Reference proteome</keyword>
<dbReference type="Pfam" id="PF04480">
    <property type="entry name" value="DUF559"/>
    <property type="match status" value="1"/>
</dbReference>
<dbReference type="EMBL" id="QEEX01000001">
    <property type="protein sequence ID" value="PWB97277.1"/>
    <property type="molecule type" value="Genomic_DNA"/>
</dbReference>
<organism evidence="2 3">
    <name type="scientific">Homoserinimonas hongtaonis</name>
    <dbReference type="NCBI Taxonomy" id="2079791"/>
    <lineage>
        <taxon>Bacteria</taxon>
        <taxon>Bacillati</taxon>
        <taxon>Actinomycetota</taxon>
        <taxon>Actinomycetes</taxon>
        <taxon>Micrococcales</taxon>
        <taxon>Microbacteriaceae</taxon>
        <taxon>Homoserinimonas</taxon>
    </lineage>
</organism>
<proteinExistence type="predicted"/>
<dbReference type="InterPro" id="IPR011335">
    <property type="entry name" value="Restrct_endonuc-II-like"/>
</dbReference>
<reference evidence="3" key="1">
    <citation type="submission" date="2018-04" db="EMBL/GenBank/DDBJ databases">
        <authorList>
            <person name="Liu S."/>
            <person name="Wang Z."/>
            <person name="Li J."/>
        </authorList>
    </citation>
    <scope>NUCLEOTIDE SEQUENCE [LARGE SCALE GENOMIC DNA]</scope>
    <source>
        <strain evidence="3">S1194</strain>
    </source>
</reference>
<name>A0A2U1T089_9MICO</name>
<dbReference type="Proteomes" id="UP000244978">
    <property type="component" value="Unassembled WGS sequence"/>
</dbReference>
<dbReference type="InterPro" id="IPR007569">
    <property type="entry name" value="DUF559"/>
</dbReference>
<sequence length="279" mass="30754">MGDGRLRSSDLASPFHGVRVSADIEPSLSIRLQAYQQRMPSHQHYSHTTAALIHGIPLPLSAERDTRLHVSAARGAGFPRARGVVGHHSGTVTRLVRVAGYLVSSPVTAWCELACILPLDDLVAAGDFLITGNEPIFGYPPLSDAAQLSDALAARSGHRGIRTLAEALRLVRYGAVSRMETLTRLLIVRGGLPEPALNYEVPGAHGAIVDLAYAQQRVAVEYQGDIHRERDRFRRDITRRERLEDCGWTVIYVSTDDIVRYPRETVARIRTRLAARGWA</sequence>
<evidence type="ECO:0000259" key="1">
    <source>
        <dbReference type="Pfam" id="PF04480"/>
    </source>
</evidence>
<accession>A0A2U1T089</accession>
<comment type="caution">
    <text evidence="2">The sequence shown here is derived from an EMBL/GenBank/DDBJ whole genome shotgun (WGS) entry which is preliminary data.</text>
</comment>
<evidence type="ECO:0000313" key="2">
    <source>
        <dbReference type="EMBL" id="PWB97277.1"/>
    </source>
</evidence>
<dbReference type="AlphaFoldDB" id="A0A2U1T089"/>
<dbReference type="Gene3D" id="3.40.960.10">
    <property type="entry name" value="VSR Endonuclease"/>
    <property type="match status" value="1"/>
</dbReference>
<protein>
    <recommendedName>
        <fullName evidence="1">DUF559 domain-containing protein</fullName>
    </recommendedName>
</protein>